<dbReference type="CDD" id="cd00610">
    <property type="entry name" value="OAT_like"/>
    <property type="match status" value="1"/>
</dbReference>
<evidence type="ECO:0000256" key="9">
    <source>
        <dbReference type="HAMAP-Rule" id="MF_00834"/>
    </source>
</evidence>
<feature type="binding site" evidence="9">
    <location>
        <position position="238"/>
    </location>
    <ligand>
        <name>pyridoxal 5'-phosphate</name>
        <dbReference type="ChEBI" id="CHEBI:597326"/>
    </ligand>
</feature>
<dbReference type="EC" id="2.6.1.62" evidence="9"/>
<dbReference type="GO" id="GO:0009102">
    <property type="term" value="P:biotin biosynthetic process"/>
    <property type="evidence" value="ECO:0007669"/>
    <property type="project" value="UniProtKB-UniRule"/>
</dbReference>
<feature type="binding site" evidence="9">
    <location>
        <begin position="111"/>
        <end position="112"/>
    </location>
    <ligand>
        <name>pyridoxal 5'-phosphate</name>
        <dbReference type="ChEBI" id="CHEBI:597326"/>
    </ligand>
</feature>
<evidence type="ECO:0000256" key="5">
    <source>
        <dbReference type="ARBA" id="ARBA00022691"/>
    </source>
</evidence>
<dbReference type="HAMAP" id="MF_00834">
    <property type="entry name" value="BioA"/>
    <property type="match status" value="1"/>
</dbReference>
<dbReference type="PIRSF" id="PIRSF000521">
    <property type="entry name" value="Transaminase_4ab_Lys_Orn"/>
    <property type="match status" value="1"/>
</dbReference>
<dbReference type="InterPro" id="IPR015422">
    <property type="entry name" value="PyrdxlP-dep_Trfase_small"/>
</dbReference>
<dbReference type="RefSeq" id="WP_011114333.1">
    <property type="nucleotide sequence ID" value="NZ_CP023730.1"/>
</dbReference>
<dbReference type="NCBIfam" id="TIGR00508">
    <property type="entry name" value="bioA"/>
    <property type="match status" value="1"/>
</dbReference>
<dbReference type="InterPro" id="IPR015421">
    <property type="entry name" value="PyrdxlP-dep_Trfase_major"/>
</dbReference>
<dbReference type="Pfam" id="PF00202">
    <property type="entry name" value="Aminotran_3"/>
    <property type="match status" value="1"/>
</dbReference>
<dbReference type="GO" id="GO:0005737">
    <property type="term" value="C:cytoplasm"/>
    <property type="evidence" value="ECO:0007669"/>
    <property type="project" value="UniProtKB-SubCell"/>
</dbReference>
<dbReference type="PANTHER" id="PTHR42684">
    <property type="entry name" value="ADENOSYLMETHIONINE-8-AMINO-7-OXONONANOATE AMINOTRANSFERASE"/>
    <property type="match status" value="1"/>
</dbReference>
<evidence type="ECO:0000256" key="1">
    <source>
        <dbReference type="ARBA" id="ARBA00001933"/>
    </source>
</evidence>
<dbReference type="InterPro" id="IPR015424">
    <property type="entry name" value="PyrdxlP-dep_Trfase"/>
</dbReference>
<dbReference type="UniPathway" id="UPA00078">
    <property type="reaction ID" value="UER00160"/>
</dbReference>
<dbReference type="FunFam" id="3.40.640.10:FF:000004">
    <property type="entry name" value="Acetylornithine aminotransferase"/>
    <property type="match status" value="1"/>
</dbReference>
<dbReference type="Gene3D" id="3.90.1150.10">
    <property type="entry name" value="Aspartate Aminotransferase, domain 1"/>
    <property type="match status" value="1"/>
</dbReference>
<dbReference type="InterPro" id="IPR005814">
    <property type="entry name" value="Aminotrans_3"/>
</dbReference>
<accession>A0A643CM11</accession>
<dbReference type="GO" id="GO:0030170">
    <property type="term" value="F:pyridoxal phosphate binding"/>
    <property type="evidence" value="ECO:0007669"/>
    <property type="project" value="UniProtKB-UniRule"/>
</dbReference>
<dbReference type="PANTHER" id="PTHR42684:SF17">
    <property type="entry name" value="ADENOSYLMETHIONINE-8-AMINO-7-OXONONANOATE AMINOTRANSFERASE"/>
    <property type="match status" value="1"/>
</dbReference>
<reference evidence="10" key="1">
    <citation type="submission" date="2019-08" db="EMBL/GenBank/DDBJ databases">
        <authorList>
            <person name="Amaro Estrada I."/>
            <person name="Quiroz Castaneda R.E."/>
            <person name="Martinez Ocampo F."/>
            <person name="Rodriguez Camarillo S.D."/>
        </authorList>
    </citation>
    <scope>NUCLEOTIDE SEQUENCE</scope>
    <source>
        <strain evidence="10">MEX-30-184-02</strain>
    </source>
</reference>
<dbReference type="GO" id="GO:0004015">
    <property type="term" value="F:adenosylmethionine-8-amino-7-oxononanoate transaminase activity"/>
    <property type="evidence" value="ECO:0007669"/>
    <property type="project" value="UniProtKB-UniRule"/>
</dbReference>
<comment type="subcellular location">
    <subcellularLocation>
        <location evidence="9">Cytoplasm</location>
    </subcellularLocation>
</comment>
<comment type="caution">
    <text evidence="10">The sequence shown here is derived from an EMBL/GenBank/DDBJ whole genome shotgun (WGS) entry which is preliminary data.</text>
</comment>
<dbReference type="InterPro" id="IPR049704">
    <property type="entry name" value="Aminotrans_3_PPA_site"/>
</dbReference>
<feature type="site" description="Participates in the substrate recognition with KAPA and in a stacking interaction with the adenine ring of SAM" evidence="9">
    <location>
        <position position="15"/>
    </location>
</feature>
<feature type="modified residue" description="N6-(pyridoxal phosphate)lysine" evidence="9">
    <location>
        <position position="267"/>
    </location>
</feature>
<keyword evidence="6 9" id="KW-0093">Biotin biosynthesis</keyword>
<organism evidence="10">
    <name type="scientific">Anaplasma marginale</name>
    <dbReference type="NCBI Taxonomy" id="770"/>
    <lineage>
        <taxon>Bacteria</taxon>
        <taxon>Pseudomonadati</taxon>
        <taxon>Pseudomonadota</taxon>
        <taxon>Alphaproteobacteria</taxon>
        <taxon>Rickettsiales</taxon>
        <taxon>Anaplasmataceae</taxon>
        <taxon>Anaplasma</taxon>
    </lineage>
</organism>
<evidence type="ECO:0000313" key="10">
    <source>
        <dbReference type="EMBL" id="KAB0452776.1"/>
    </source>
</evidence>
<comment type="cofactor">
    <cofactor evidence="1 9">
        <name>pyridoxal 5'-phosphate</name>
        <dbReference type="ChEBI" id="CHEBI:597326"/>
    </cofactor>
</comment>
<dbReference type="SUPFAM" id="SSF53383">
    <property type="entry name" value="PLP-dependent transferases"/>
    <property type="match status" value="1"/>
</dbReference>
<evidence type="ECO:0000256" key="6">
    <source>
        <dbReference type="ARBA" id="ARBA00022756"/>
    </source>
</evidence>
<evidence type="ECO:0000256" key="7">
    <source>
        <dbReference type="ARBA" id="ARBA00022898"/>
    </source>
</evidence>
<comment type="similarity">
    <text evidence="9">Belongs to the class-III pyridoxal-phosphate-dependent aminotransferase family. BioA subfamily.</text>
</comment>
<feature type="binding site" evidence="9">
    <location>
        <begin position="300"/>
        <end position="301"/>
    </location>
    <ligand>
        <name>pyridoxal 5'-phosphate</name>
        <dbReference type="ChEBI" id="CHEBI:597326"/>
    </ligand>
</feature>
<gene>
    <name evidence="9 10" type="primary">bioA</name>
    <name evidence="10" type="ORF">FY207_00055</name>
</gene>
<feature type="binding site" evidence="9">
    <location>
        <position position="386"/>
    </location>
    <ligand>
        <name>substrate</name>
    </ligand>
</feature>
<feature type="binding site" evidence="9">
    <location>
        <position position="50"/>
    </location>
    <ligand>
        <name>substrate</name>
    </ligand>
</feature>
<sequence length="427" mass="46792">MVGCMYNFENLWLPYSGVLSPIDAVKVVSGSGCYLELENGRKLLDGISSWWSVCHGYSHPHIVAKMREQVERLSHVMLCSGLVHEGACELASRLMGLAPPGLQKVFFSDSGSMAVEVAMKIAVQYWHIVGKPQKTGFVAFKNAYHGDSMGCMSVSDPMAIHGTQFSGYYPTQHLFDLPVDERDFELLGRKIEQIAHRTAAIVVEPILQAAGGMRIYSPDVLASLLKLAREANILFIVDEVATGFGRIGTMFACEQAKISPDIMVLGKAMTGGMCPLSATLVSSEICGPFESCGERLMHGNTFAANPLACAAANASLDLFEDGSLMSRVQVIEERMGRGLEPLRGLKYVHNIRVKGAVAAMEIAADNFDHLQENFLRKLIDCEIWIRPIGNTVYLMPPLIISDAELEHLLTAVCTLVHSCRERLELVV</sequence>
<feature type="binding site" evidence="9">
    <location>
        <position position="267"/>
    </location>
    <ligand>
        <name>substrate</name>
    </ligand>
</feature>
<keyword evidence="7 9" id="KW-0663">Pyridoxal phosphate</keyword>
<keyword evidence="9" id="KW-0963">Cytoplasm</keyword>
<comment type="catalytic activity">
    <reaction evidence="8 9">
        <text>(8S)-8-amino-7-oxononanoate + S-adenosyl-L-methionine = S-adenosyl-4-methylsulfanyl-2-oxobutanoate + (7R,8S)-7,8-diammoniononanoate</text>
        <dbReference type="Rhea" id="RHEA:16861"/>
        <dbReference type="ChEBI" id="CHEBI:16490"/>
        <dbReference type="ChEBI" id="CHEBI:59789"/>
        <dbReference type="ChEBI" id="CHEBI:149468"/>
        <dbReference type="ChEBI" id="CHEBI:149469"/>
        <dbReference type="EC" id="2.6.1.62"/>
    </reaction>
</comment>
<protein>
    <recommendedName>
        <fullName evidence="9">Adenosylmethionine-8-amino-7-oxononanoate aminotransferase</fullName>
        <ecNumber evidence="9">2.6.1.62</ecNumber>
    </recommendedName>
    <alternativeName>
        <fullName evidence="9">7,8-diamino-pelargonic acid aminotransferase</fullName>
        <shortName evidence="9">DAPA AT</shortName>
        <shortName evidence="9">DAPA aminotransferase</shortName>
    </alternativeName>
    <alternativeName>
        <fullName evidence="9">7,8-diaminononanoate synthase</fullName>
        <shortName evidence="9">DANS</shortName>
    </alternativeName>
    <alternativeName>
        <fullName evidence="9">Diaminopelargonic acid synthase</fullName>
    </alternativeName>
</protein>
<dbReference type="Gene3D" id="3.40.640.10">
    <property type="entry name" value="Type I PLP-dependent aspartate aminotransferase-like (Major domain)"/>
    <property type="match status" value="1"/>
</dbReference>
<comment type="function">
    <text evidence="9">Catalyzes the transfer of the alpha-amino group from S-adenosyl-L-methionine (SAM) to 7-keto-8-aminopelargonic acid (KAPA) to form 7,8-diaminopelargonic acid (DAPA). It is the only aminotransferase known to utilize SAM as an amino donor.</text>
</comment>
<evidence type="ECO:0000256" key="4">
    <source>
        <dbReference type="ARBA" id="ARBA00022679"/>
    </source>
</evidence>
<keyword evidence="4 9" id="KW-0808">Transferase</keyword>
<evidence type="ECO:0000256" key="3">
    <source>
        <dbReference type="ARBA" id="ARBA00022576"/>
    </source>
</evidence>
<keyword evidence="5 9" id="KW-0949">S-adenosyl-L-methionine</keyword>
<feature type="binding site" evidence="9">
    <location>
        <position position="299"/>
    </location>
    <ligand>
        <name>substrate</name>
    </ligand>
</feature>
<evidence type="ECO:0000256" key="2">
    <source>
        <dbReference type="ARBA" id="ARBA00005063"/>
    </source>
</evidence>
<comment type="subunit">
    <text evidence="9">Homodimer.</text>
</comment>
<evidence type="ECO:0000256" key="8">
    <source>
        <dbReference type="ARBA" id="ARBA00048449"/>
    </source>
</evidence>
<dbReference type="EMBL" id="VTCY01000001">
    <property type="protein sequence ID" value="KAB0452776.1"/>
    <property type="molecule type" value="Genomic_DNA"/>
</dbReference>
<comment type="pathway">
    <text evidence="2 9">Cofactor biosynthesis; biotin biosynthesis; 7,8-diaminononanoate from 8-amino-7-oxononanoate (SAM route): step 1/1.</text>
</comment>
<dbReference type="InterPro" id="IPR005815">
    <property type="entry name" value="BioA"/>
</dbReference>
<feature type="binding site" evidence="9">
    <location>
        <position position="144"/>
    </location>
    <ligand>
        <name>substrate</name>
    </ligand>
</feature>
<name>A0A643CM11_ANAMA</name>
<proteinExistence type="inferred from homology"/>
<dbReference type="PROSITE" id="PS00600">
    <property type="entry name" value="AA_TRANSFER_CLASS_3"/>
    <property type="match status" value="1"/>
</dbReference>
<dbReference type="AlphaFoldDB" id="A0A643CM11"/>
<keyword evidence="3 9" id="KW-0032">Aminotransferase</keyword>